<sequence>MTGAAIPVGIEIHDLKVVRAGRAILKVGHLVVEGGSLTAIVGPSGAGKTTLLRSINRLVDDYAGTILLDGKDTRAQSAEQLRRRIGYVLQHIGLLPHRTVAENIALPARIAGEAADPDRIRELLKLLQLPGDLGQRDIASLSGGQAQRVAIARAMYRRPRVMLMDEPFGALDPATRWSLGTAYRDLQRGAGQTTIMVTHDVAEALSLADRVIVIDGGMLAAHDEPAVLVRSADERVRALIDPPIGHARQLAALGDRAGKGA</sequence>
<name>A0A917DXI9_9SPHN</name>
<organism evidence="5 6">
    <name type="scientific">Croceicoccus mobilis</name>
    <dbReference type="NCBI Taxonomy" id="1703339"/>
    <lineage>
        <taxon>Bacteria</taxon>
        <taxon>Pseudomonadati</taxon>
        <taxon>Pseudomonadota</taxon>
        <taxon>Alphaproteobacteria</taxon>
        <taxon>Sphingomonadales</taxon>
        <taxon>Erythrobacteraceae</taxon>
        <taxon>Croceicoccus</taxon>
    </lineage>
</organism>
<keyword evidence="1" id="KW-0813">Transport</keyword>
<keyword evidence="6" id="KW-1185">Reference proteome</keyword>
<feature type="domain" description="ABC transporter" evidence="4">
    <location>
        <begin position="10"/>
        <end position="241"/>
    </location>
</feature>
<dbReference type="RefSeq" id="WP_066774780.1">
    <property type="nucleotide sequence ID" value="NZ_BMIP01000010.1"/>
</dbReference>
<dbReference type="Pfam" id="PF00005">
    <property type="entry name" value="ABC_tran"/>
    <property type="match status" value="1"/>
</dbReference>
<evidence type="ECO:0000256" key="3">
    <source>
        <dbReference type="ARBA" id="ARBA00022840"/>
    </source>
</evidence>
<dbReference type="PANTHER" id="PTHR42781:SF4">
    <property type="entry name" value="SPERMIDINE_PUTRESCINE IMPORT ATP-BINDING PROTEIN POTA"/>
    <property type="match status" value="1"/>
</dbReference>
<accession>A0A917DXI9</accession>
<dbReference type="Proteomes" id="UP000612349">
    <property type="component" value="Unassembled WGS sequence"/>
</dbReference>
<dbReference type="PROSITE" id="PS00211">
    <property type="entry name" value="ABC_TRANSPORTER_1"/>
    <property type="match status" value="1"/>
</dbReference>
<dbReference type="InterPro" id="IPR017871">
    <property type="entry name" value="ABC_transporter-like_CS"/>
</dbReference>
<evidence type="ECO:0000313" key="6">
    <source>
        <dbReference type="Proteomes" id="UP000612349"/>
    </source>
</evidence>
<dbReference type="OrthoDB" id="9802264at2"/>
<dbReference type="PROSITE" id="PS50893">
    <property type="entry name" value="ABC_TRANSPORTER_2"/>
    <property type="match status" value="1"/>
</dbReference>
<dbReference type="Gene3D" id="3.40.50.300">
    <property type="entry name" value="P-loop containing nucleotide triphosphate hydrolases"/>
    <property type="match status" value="1"/>
</dbReference>
<reference evidence="5" key="1">
    <citation type="journal article" date="2014" name="Int. J. Syst. Evol. Microbiol.">
        <title>Complete genome sequence of Corynebacterium casei LMG S-19264T (=DSM 44701T), isolated from a smear-ripened cheese.</title>
        <authorList>
            <consortium name="US DOE Joint Genome Institute (JGI-PGF)"/>
            <person name="Walter F."/>
            <person name="Albersmeier A."/>
            <person name="Kalinowski J."/>
            <person name="Ruckert C."/>
        </authorList>
    </citation>
    <scope>NUCLEOTIDE SEQUENCE</scope>
    <source>
        <strain evidence="5">CGMCC 1.15360</strain>
    </source>
</reference>
<dbReference type="SUPFAM" id="SSF52540">
    <property type="entry name" value="P-loop containing nucleoside triphosphate hydrolases"/>
    <property type="match status" value="1"/>
</dbReference>
<dbReference type="InterPro" id="IPR003439">
    <property type="entry name" value="ABC_transporter-like_ATP-bd"/>
</dbReference>
<dbReference type="InterPro" id="IPR003593">
    <property type="entry name" value="AAA+_ATPase"/>
</dbReference>
<evidence type="ECO:0000259" key="4">
    <source>
        <dbReference type="PROSITE" id="PS50893"/>
    </source>
</evidence>
<dbReference type="GO" id="GO:0005524">
    <property type="term" value="F:ATP binding"/>
    <property type="evidence" value="ECO:0007669"/>
    <property type="project" value="UniProtKB-KW"/>
</dbReference>
<evidence type="ECO:0000256" key="2">
    <source>
        <dbReference type="ARBA" id="ARBA00022741"/>
    </source>
</evidence>
<dbReference type="GO" id="GO:0016887">
    <property type="term" value="F:ATP hydrolysis activity"/>
    <property type="evidence" value="ECO:0007669"/>
    <property type="project" value="InterPro"/>
</dbReference>
<protein>
    <submittedName>
        <fullName evidence="5">ATP-binding protein</fullName>
    </submittedName>
</protein>
<gene>
    <name evidence="5" type="ORF">GCM10010990_33620</name>
</gene>
<dbReference type="AlphaFoldDB" id="A0A917DXI9"/>
<evidence type="ECO:0000256" key="1">
    <source>
        <dbReference type="ARBA" id="ARBA00022448"/>
    </source>
</evidence>
<dbReference type="EMBL" id="BMIP01000010">
    <property type="protein sequence ID" value="GGD80975.1"/>
    <property type="molecule type" value="Genomic_DNA"/>
</dbReference>
<dbReference type="InterPro" id="IPR027417">
    <property type="entry name" value="P-loop_NTPase"/>
</dbReference>
<dbReference type="InterPro" id="IPR050093">
    <property type="entry name" value="ABC_SmlMolc_Importer"/>
</dbReference>
<keyword evidence="2" id="KW-0547">Nucleotide-binding</keyword>
<reference evidence="5" key="2">
    <citation type="submission" date="2020-09" db="EMBL/GenBank/DDBJ databases">
        <authorList>
            <person name="Sun Q."/>
            <person name="Zhou Y."/>
        </authorList>
    </citation>
    <scope>NUCLEOTIDE SEQUENCE</scope>
    <source>
        <strain evidence="5">CGMCC 1.15360</strain>
    </source>
</reference>
<comment type="caution">
    <text evidence="5">The sequence shown here is derived from an EMBL/GenBank/DDBJ whole genome shotgun (WGS) entry which is preliminary data.</text>
</comment>
<keyword evidence="3 5" id="KW-0067">ATP-binding</keyword>
<dbReference type="PANTHER" id="PTHR42781">
    <property type="entry name" value="SPERMIDINE/PUTRESCINE IMPORT ATP-BINDING PROTEIN POTA"/>
    <property type="match status" value="1"/>
</dbReference>
<dbReference type="SMART" id="SM00382">
    <property type="entry name" value="AAA"/>
    <property type="match status" value="1"/>
</dbReference>
<proteinExistence type="predicted"/>
<evidence type="ECO:0000313" key="5">
    <source>
        <dbReference type="EMBL" id="GGD80975.1"/>
    </source>
</evidence>